<name>A0A2K0T1T2_9HYPO</name>
<dbReference type="Proteomes" id="UP000236546">
    <property type="component" value="Unassembled WGS sequence"/>
</dbReference>
<evidence type="ECO:0000313" key="2">
    <source>
        <dbReference type="EMBL" id="PNP39484.1"/>
    </source>
</evidence>
<sequence length="204" mass="22884">MDQPRRQRVSQLASRQTRVISGNRRRGYTSDDEEDASALRCGSIEDLGEDAIFPLQAGDHEDCEVIMSRAAKLTALEGLMLPSKVISRIVKADNKLRANRRAANRREENKKKLDAELNQAIAARLSQPRGHTVTGSHEDQFYVSREAFDKALESYDSLCKEYGEKPATTTTKADPTTTETDPTTTKTAHIIREQLIQLREQLLA</sequence>
<protein>
    <submittedName>
        <fullName evidence="2">Uncharacterized protein</fullName>
    </submittedName>
</protein>
<organism evidence="2 3">
    <name type="scientific">Trichoderma gamsii</name>
    <dbReference type="NCBI Taxonomy" id="398673"/>
    <lineage>
        <taxon>Eukaryota</taxon>
        <taxon>Fungi</taxon>
        <taxon>Dikarya</taxon>
        <taxon>Ascomycota</taxon>
        <taxon>Pezizomycotina</taxon>
        <taxon>Sordariomycetes</taxon>
        <taxon>Hypocreomycetidae</taxon>
        <taxon>Hypocreales</taxon>
        <taxon>Hypocreaceae</taxon>
        <taxon>Trichoderma</taxon>
    </lineage>
</organism>
<evidence type="ECO:0000313" key="3">
    <source>
        <dbReference type="Proteomes" id="UP000236546"/>
    </source>
</evidence>
<evidence type="ECO:0000256" key="1">
    <source>
        <dbReference type="SAM" id="MobiDB-lite"/>
    </source>
</evidence>
<gene>
    <name evidence="2" type="ORF">TGAMA5MH_08502</name>
</gene>
<feature type="region of interest" description="Disordered" evidence="1">
    <location>
        <begin position="1"/>
        <end position="35"/>
    </location>
</feature>
<dbReference type="AlphaFoldDB" id="A0A2K0T1T2"/>
<dbReference type="EMBL" id="MTYH01000081">
    <property type="protein sequence ID" value="PNP39484.1"/>
    <property type="molecule type" value="Genomic_DNA"/>
</dbReference>
<feature type="region of interest" description="Disordered" evidence="1">
    <location>
        <begin position="166"/>
        <end position="185"/>
    </location>
</feature>
<accession>A0A2K0T1T2</accession>
<feature type="compositionally biased region" description="Polar residues" evidence="1">
    <location>
        <begin position="9"/>
        <end position="20"/>
    </location>
</feature>
<dbReference type="OrthoDB" id="10477242at2759"/>
<comment type="caution">
    <text evidence="2">The sequence shown here is derived from an EMBL/GenBank/DDBJ whole genome shotgun (WGS) entry which is preliminary data.</text>
</comment>
<proteinExistence type="predicted"/>
<reference evidence="2 3" key="1">
    <citation type="submission" date="2017-02" db="EMBL/GenBank/DDBJ databases">
        <title>Genomes of Trichoderma spp. with biocontrol activity.</title>
        <authorList>
            <person name="Gardiner D."/>
            <person name="Kazan K."/>
            <person name="Vos C."/>
            <person name="Harvey P."/>
        </authorList>
    </citation>
    <scope>NUCLEOTIDE SEQUENCE [LARGE SCALE GENOMIC DNA]</scope>
    <source>
        <strain evidence="2 3">A5MH</strain>
    </source>
</reference>